<evidence type="ECO:0000313" key="3">
    <source>
        <dbReference type="Proteomes" id="UP000289841"/>
    </source>
</evidence>
<dbReference type="Proteomes" id="UP000289841">
    <property type="component" value="Chromosome"/>
</dbReference>
<dbReference type="GO" id="GO:0047700">
    <property type="term" value="F:beta-glucoside kinase activity"/>
    <property type="evidence" value="ECO:0007669"/>
    <property type="project" value="UniProtKB-EC"/>
</dbReference>
<keyword evidence="3" id="KW-1185">Reference proteome</keyword>
<dbReference type="PANTHER" id="PTHR18964:SF165">
    <property type="entry name" value="BETA-GLUCOSIDE KINASE"/>
    <property type="match status" value="1"/>
</dbReference>
<evidence type="ECO:0000256" key="1">
    <source>
        <dbReference type="ARBA" id="ARBA00006479"/>
    </source>
</evidence>
<dbReference type="CDD" id="cd24068">
    <property type="entry name" value="ASKHA_NBD_ROK_FnNanK-like"/>
    <property type="match status" value="1"/>
</dbReference>
<organism evidence="2 3">
    <name type="scientific">Haploplasma axanthum</name>
    <name type="common">Acholeplasma axanthum</name>
    <dbReference type="NCBI Taxonomy" id="29552"/>
    <lineage>
        <taxon>Bacteria</taxon>
        <taxon>Bacillati</taxon>
        <taxon>Mycoplasmatota</taxon>
        <taxon>Mollicutes</taxon>
        <taxon>Acholeplasmatales</taxon>
        <taxon>Acholeplasmataceae</taxon>
        <taxon>Haploplasma</taxon>
    </lineage>
</organism>
<keyword evidence="2" id="KW-0808">Transferase</keyword>
<dbReference type="AlphaFoldDB" id="A0A449BBI4"/>
<dbReference type="SUPFAM" id="SSF53067">
    <property type="entry name" value="Actin-like ATPase domain"/>
    <property type="match status" value="1"/>
</dbReference>
<accession>A0A449BBI4</accession>
<evidence type="ECO:0000313" key="2">
    <source>
        <dbReference type="EMBL" id="VEU79795.1"/>
    </source>
</evidence>
<dbReference type="InterPro" id="IPR000600">
    <property type="entry name" value="ROK"/>
</dbReference>
<dbReference type="EC" id="2.7.1.85" evidence="2"/>
<comment type="similarity">
    <text evidence="1">Belongs to the ROK (NagC/XylR) family.</text>
</comment>
<dbReference type="Pfam" id="PF00480">
    <property type="entry name" value="ROK"/>
    <property type="match status" value="1"/>
</dbReference>
<dbReference type="Gene3D" id="3.30.420.40">
    <property type="match status" value="2"/>
</dbReference>
<reference evidence="2 3" key="1">
    <citation type="submission" date="2019-01" db="EMBL/GenBank/DDBJ databases">
        <authorList>
            <consortium name="Pathogen Informatics"/>
        </authorList>
    </citation>
    <scope>NUCLEOTIDE SEQUENCE [LARGE SCALE GENOMIC DNA]</scope>
    <source>
        <strain evidence="2 3">NCTC10138</strain>
    </source>
</reference>
<name>A0A449BBI4_HAPAX</name>
<protein>
    <submittedName>
        <fullName evidence="2">ROK family sugar kinase</fullName>
        <ecNumber evidence="2">2.7.1.85</ecNumber>
    </submittedName>
</protein>
<sequence>MKKILTCDIGGTDLKYGIIGIDGTFLFNSSEPTKAKEGGKAIISQIVNFYLSLKEQYDISGIAISSAGIIDPNTTIVLDATNAITDYIGINIRDEINKFVNIPVSVENDVNCMALCESSFGSGINAKSMIAITIGTGIGGAIVLDGHLFHGNGFSAGEWGNMRINNAIYEQIASTKALVLSAQKVYPNIRNGVEVFKLYDSNDPLIIPVVESFFDNLSTGIANIIYSFNPEKLIIGGGITARGEKFLTELISYIKPKVSNYVFNKTEILLAHHKNNAGMIGALTNFLQQNNF</sequence>
<proteinExistence type="inferred from homology"/>
<gene>
    <name evidence="2" type="primary">suk_1</name>
    <name evidence="2" type="ORF">NCTC10138_00158</name>
</gene>
<dbReference type="EMBL" id="LR215048">
    <property type="protein sequence ID" value="VEU79795.1"/>
    <property type="molecule type" value="Genomic_DNA"/>
</dbReference>
<dbReference type="OrthoDB" id="9795247at2"/>
<dbReference type="InterPro" id="IPR043129">
    <property type="entry name" value="ATPase_NBD"/>
</dbReference>
<dbReference type="KEGG" id="aaxa:NCTC10138_00158"/>
<keyword evidence="2" id="KW-0418">Kinase</keyword>
<dbReference type="STRING" id="1278311.GCA_000428705_00689"/>
<dbReference type="PANTHER" id="PTHR18964">
    <property type="entry name" value="ROK (REPRESSOR, ORF, KINASE) FAMILY"/>
    <property type="match status" value="1"/>
</dbReference>
<dbReference type="RefSeq" id="WP_026390312.1">
    <property type="nucleotide sequence ID" value="NZ_LR215048.1"/>
</dbReference>